<evidence type="ECO:0000256" key="1">
    <source>
        <dbReference type="ARBA" id="ARBA00004664"/>
    </source>
</evidence>
<keyword evidence="8" id="KW-0413">Isomerase</keyword>
<evidence type="ECO:0000256" key="2">
    <source>
        <dbReference type="ARBA" id="ARBA00007571"/>
    </source>
</evidence>
<dbReference type="Gene3D" id="3.20.20.70">
    <property type="entry name" value="Aldolase class I"/>
    <property type="match status" value="1"/>
</dbReference>
<dbReference type="GO" id="GO:0004640">
    <property type="term" value="F:phosphoribosylanthranilate isomerase activity"/>
    <property type="evidence" value="ECO:0007669"/>
    <property type="project" value="UniProtKB-EC"/>
</dbReference>
<comment type="similarity">
    <text evidence="2">Belongs to the TrpF family.</text>
</comment>
<keyword evidence="5" id="KW-0028">Amino-acid biosynthesis</keyword>
<dbReference type="SUPFAM" id="SSF51366">
    <property type="entry name" value="Ribulose-phoshate binding barrel"/>
    <property type="match status" value="1"/>
</dbReference>
<evidence type="ECO:0000313" key="11">
    <source>
        <dbReference type="Proteomes" id="UP000094336"/>
    </source>
</evidence>
<evidence type="ECO:0000256" key="7">
    <source>
        <dbReference type="ARBA" id="ARBA00023141"/>
    </source>
</evidence>
<evidence type="ECO:0000256" key="5">
    <source>
        <dbReference type="ARBA" id="ARBA00022605"/>
    </source>
</evidence>
<evidence type="ECO:0000256" key="6">
    <source>
        <dbReference type="ARBA" id="ARBA00022822"/>
    </source>
</evidence>
<dbReference type="OrthoDB" id="524799at2759"/>
<dbReference type="InterPro" id="IPR011060">
    <property type="entry name" value="RibuloseP-bd_barrel"/>
</dbReference>
<dbReference type="AlphaFoldDB" id="A0A1E3QQJ2"/>
<proteinExistence type="inferred from homology"/>
<keyword evidence="11" id="KW-1185">Reference proteome</keyword>
<dbReference type="UniPathway" id="UPA00035">
    <property type="reaction ID" value="UER00042"/>
</dbReference>
<dbReference type="Proteomes" id="UP000094336">
    <property type="component" value="Unassembled WGS sequence"/>
</dbReference>
<organism evidence="10 11">
    <name type="scientific">Babjeviella inositovora NRRL Y-12698</name>
    <dbReference type="NCBI Taxonomy" id="984486"/>
    <lineage>
        <taxon>Eukaryota</taxon>
        <taxon>Fungi</taxon>
        <taxon>Dikarya</taxon>
        <taxon>Ascomycota</taxon>
        <taxon>Saccharomycotina</taxon>
        <taxon>Pichiomycetes</taxon>
        <taxon>Serinales incertae sedis</taxon>
        <taxon>Babjeviella</taxon>
    </lineage>
</organism>
<dbReference type="GeneID" id="30150591"/>
<sequence length="267" mass="28884">MASLPLVKICGLQSVEAAQVALDSGADLLGIILVPGRSRTIDTAVAQQIAQLVQRKRRKNAVASTKLIKTVNATYDENADPDHVYFQTIAQALIHNGPYLVGVVQNQTIGLINKLAITIGLDFIQIHGKESRSRASIAQYVVPVISRVVLTNDNLADLQREQTLVEDNHLNLSLACTPRNHALVLMDSEVGGEGKTIDWSSCARFYELSKTKYILAGGLTPDNVQAALEENSAGVLGVDVSGGVETDGKKDMRKIRQFVENAKAWGK</sequence>
<evidence type="ECO:0000259" key="9">
    <source>
        <dbReference type="Pfam" id="PF00697"/>
    </source>
</evidence>
<protein>
    <recommendedName>
        <fullName evidence="4">N-(5'-phosphoribosyl)anthranilate isomerase</fullName>
        <ecNumber evidence="3">5.3.1.24</ecNumber>
    </recommendedName>
</protein>
<dbReference type="CDD" id="cd00405">
    <property type="entry name" value="PRAI"/>
    <property type="match status" value="1"/>
</dbReference>
<keyword evidence="7" id="KW-0057">Aromatic amino acid biosynthesis</keyword>
<dbReference type="InterPro" id="IPR013785">
    <property type="entry name" value="Aldolase_TIM"/>
</dbReference>
<dbReference type="EC" id="5.3.1.24" evidence="3"/>
<dbReference type="RefSeq" id="XP_018985279.1">
    <property type="nucleotide sequence ID" value="XM_019132738.1"/>
</dbReference>
<dbReference type="PANTHER" id="PTHR42894:SF1">
    <property type="entry name" value="N-(5'-PHOSPHORIBOSYL)ANTHRANILATE ISOMERASE"/>
    <property type="match status" value="1"/>
</dbReference>
<dbReference type="InterPro" id="IPR044643">
    <property type="entry name" value="TrpF_fam"/>
</dbReference>
<dbReference type="Pfam" id="PF00697">
    <property type="entry name" value="PRAI"/>
    <property type="match status" value="1"/>
</dbReference>
<dbReference type="InterPro" id="IPR001240">
    <property type="entry name" value="PRAI_dom"/>
</dbReference>
<evidence type="ECO:0000256" key="3">
    <source>
        <dbReference type="ARBA" id="ARBA00012572"/>
    </source>
</evidence>
<dbReference type="STRING" id="984486.A0A1E3QQJ2"/>
<name>A0A1E3QQJ2_9ASCO</name>
<accession>A0A1E3QQJ2</accession>
<evidence type="ECO:0000256" key="4">
    <source>
        <dbReference type="ARBA" id="ARBA00022272"/>
    </source>
</evidence>
<keyword evidence="6" id="KW-0822">Tryptophan biosynthesis</keyword>
<dbReference type="HAMAP" id="MF_00135">
    <property type="entry name" value="PRAI"/>
    <property type="match status" value="1"/>
</dbReference>
<comment type="pathway">
    <text evidence="1">Amino-acid biosynthesis; L-tryptophan biosynthesis; L-tryptophan from chorismate: step 3/5.</text>
</comment>
<reference evidence="11" key="1">
    <citation type="submission" date="2016-05" db="EMBL/GenBank/DDBJ databases">
        <title>Comparative genomics of biotechnologically important yeasts.</title>
        <authorList>
            <consortium name="DOE Joint Genome Institute"/>
            <person name="Riley R."/>
            <person name="Haridas S."/>
            <person name="Wolfe K.H."/>
            <person name="Lopes M.R."/>
            <person name="Hittinger C.T."/>
            <person name="Goker M."/>
            <person name="Salamov A."/>
            <person name="Wisecaver J."/>
            <person name="Long T.M."/>
            <person name="Aerts A.L."/>
            <person name="Barry K."/>
            <person name="Choi C."/>
            <person name="Clum A."/>
            <person name="Coughlan A.Y."/>
            <person name="Deshpande S."/>
            <person name="Douglass A.P."/>
            <person name="Hanson S.J."/>
            <person name="Klenk H.-P."/>
            <person name="Labutti K."/>
            <person name="Lapidus A."/>
            <person name="Lindquist E."/>
            <person name="Lipzen A."/>
            <person name="Meier-Kolthoff J.P."/>
            <person name="Ohm R.A."/>
            <person name="Otillar R.P."/>
            <person name="Pangilinan J."/>
            <person name="Peng Y."/>
            <person name="Rokas A."/>
            <person name="Rosa C.A."/>
            <person name="Scheuner C."/>
            <person name="Sibirny A.A."/>
            <person name="Slot J.C."/>
            <person name="Stielow J.B."/>
            <person name="Sun H."/>
            <person name="Kurtzman C.P."/>
            <person name="Blackwell M."/>
            <person name="Grigoriev I.V."/>
            <person name="Jeffries T.W."/>
        </authorList>
    </citation>
    <scope>NUCLEOTIDE SEQUENCE [LARGE SCALE GENOMIC DNA]</scope>
    <source>
        <strain evidence="11">NRRL Y-12698</strain>
    </source>
</reference>
<evidence type="ECO:0000256" key="8">
    <source>
        <dbReference type="ARBA" id="ARBA00023235"/>
    </source>
</evidence>
<dbReference type="EMBL" id="KV454431">
    <property type="protein sequence ID" value="ODQ79951.1"/>
    <property type="molecule type" value="Genomic_DNA"/>
</dbReference>
<dbReference type="GO" id="GO:0000162">
    <property type="term" value="P:L-tryptophan biosynthetic process"/>
    <property type="evidence" value="ECO:0007669"/>
    <property type="project" value="UniProtKB-UniPathway"/>
</dbReference>
<evidence type="ECO:0000313" key="10">
    <source>
        <dbReference type="EMBL" id="ODQ79951.1"/>
    </source>
</evidence>
<feature type="domain" description="N-(5'phosphoribosyl) anthranilate isomerase (PRAI)" evidence="9">
    <location>
        <begin position="81"/>
        <end position="261"/>
    </location>
</feature>
<gene>
    <name evidence="10" type="ORF">BABINDRAFT_8138</name>
</gene>
<dbReference type="PANTHER" id="PTHR42894">
    <property type="entry name" value="N-(5'-PHOSPHORIBOSYL)ANTHRANILATE ISOMERASE"/>
    <property type="match status" value="1"/>
</dbReference>